<dbReference type="GO" id="GO:0000976">
    <property type="term" value="F:transcription cis-regulatory region binding"/>
    <property type="evidence" value="ECO:0007669"/>
    <property type="project" value="TreeGrafter"/>
</dbReference>
<dbReference type="Pfam" id="PF03466">
    <property type="entry name" value="LysR_substrate"/>
    <property type="match status" value="1"/>
</dbReference>
<keyword evidence="2" id="KW-0805">Transcription regulation</keyword>
<evidence type="ECO:0000256" key="4">
    <source>
        <dbReference type="ARBA" id="ARBA00023163"/>
    </source>
</evidence>
<gene>
    <name evidence="6" type="ORF">ABK905_22070</name>
</gene>
<evidence type="ECO:0000313" key="6">
    <source>
        <dbReference type="EMBL" id="XBS69129.1"/>
    </source>
</evidence>
<accession>A0AAU7Q7J9</accession>
<evidence type="ECO:0000256" key="2">
    <source>
        <dbReference type="ARBA" id="ARBA00023015"/>
    </source>
</evidence>
<comment type="similarity">
    <text evidence="1">Belongs to the LysR transcriptional regulatory family.</text>
</comment>
<dbReference type="PROSITE" id="PS50931">
    <property type="entry name" value="HTH_LYSR"/>
    <property type="match status" value="1"/>
</dbReference>
<dbReference type="PANTHER" id="PTHR30126">
    <property type="entry name" value="HTH-TYPE TRANSCRIPTIONAL REGULATOR"/>
    <property type="match status" value="1"/>
</dbReference>
<reference evidence="6" key="1">
    <citation type="submission" date="2024-06" db="EMBL/GenBank/DDBJ databases">
        <authorList>
            <person name="Coelho C."/>
            <person name="Bento M."/>
            <person name="Garcia E."/>
            <person name="Camelo A."/>
            <person name="Brandao I."/>
            <person name="Espirito Santo C."/>
            <person name="Trovao J."/>
            <person name="Verissimo A."/>
            <person name="Costa J."/>
            <person name="Tiago I."/>
        </authorList>
    </citation>
    <scope>NUCLEOTIDE SEQUENCE</scope>
    <source>
        <strain evidence="6">KWT182</strain>
    </source>
</reference>
<dbReference type="PANTHER" id="PTHR30126:SF40">
    <property type="entry name" value="HTH-TYPE TRANSCRIPTIONAL REGULATOR GLTR"/>
    <property type="match status" value="1"/>
</dbReference>
<organism evidence="6">
    <name type="scientific">Acerihabitans sp. KWT182</name>
    <dbReference type="NCBI Taxonomy" id="3157919"/>
    <lineage>
        <taxon>Bacteria</taxon>
        <taxon>Pseudomonadati</taxon>
        <taxon>Pseudomonadota</taxon>
        <taxon>Gammaproteobacteria</taxon>
        <taxon>Enterobacterales</taxon>
        <taxon>Pectobacteriaceae</taxon>
        <taxon>Acerihabitans</taxon>
    </lineage>
</organism>
<evidence type="ECO:0000256" key="1">
    <source>
        <dbReference type="ARBA" id="ARBA00009437"/>
    </source>
</evidence>
<keyword evidence="4" id="KW-0804">Transcription</keyword>
<sequence>MNDHCAVILSDRRLTLEHLRTFACIAAEGSFQAASFKLNRTQSALTQSLKHLEDIIGSPLVLRIQGHISGLTPEGTRLLPLVMDILLRLDKALSYIRETELSGFIRLGVPDDFNITDILSSISYLLSVNPNLKLQVVSALSDHLLYLIDNNELDIAIFKHTVSESALNRLALKNICHLWTEPLHWVSRDIADFNRIEFIPFIGFPQGCAYRSAVTQVLKENDKDFFIVYESASYDNIKIAISSGLGISSLPQSSIGKEHMILSLNNHFPVLPPVHLSMEIRTKGRIYTEFSNFIIKSLSRLS</sequence>
<dbReference type="InterPro" id="IPR036390">
    <property type="entry name" value="WH_DNA-bd_sf"/>
</dbReference>
<dbReference type="Gene3D" id="1.10.10.10">
    <property type="entry name" value="Winged helix-like DNA-binding domain superfamily/Winged helix DNA-binding domain"/>
    <property type="match status" value="1"/>
</dbReference>
<evidence type="ECO:0000256" key="3">
    <source>
        <dbReference type="ARBA" id="ARBA00023125"/>
    </source>
</evidence>
<evidence type="ECO:0000259" key="5">
    <source>
        <dbReference type="PROSITE" id="PS50931"/>
    </source>
</evidence>
<dbReference type="SUPFAM" id="SSF46785">
    <property type="entry name" value="Winged helix' DNA-binding domain"/>
    <property type="match status" value="1"/>
</dbReference>
<dbReference type="AlphaFoldDB" id="A0AAU7Q7J9"/>
<dbReference type="SUPFAM" id="SSF53850">
    <property type="entry name" value="Periplasmic binding protein-like II"/>
    <property type="match status" value="1"/>
</dbReference>
<dbReference type="InterPro" id="IPR036388">
    <property type="entry name" value="WH-like_DNA-bd_sf"/>
</dbReference>
<dbReference type="GO" id="GO:0003700">
    <property type="term" value="F:DNA-binding transcription factor activity"/>
    <property type="evidence" value="ECO:0007669"/>
    <property type="project" value="InterPro"/>
</dbReference>
<keyword evidence="3" id="KW-0238">DNA-binding</keyword>
<protein>
    <submittedName>
        <fullName evidence="6">LysR family transcriptional regulator</fullName>
    </submittedName>
</protein>
<name>A0AAU7Q7J9_9GAMM</name>
<proteinExistence type="inferred from homology"/>
<dbReference type="InterPro" id="IPR005119">
    <property type="entry name" value="LysR_subst-bd"/>
</dbReference>
<feature type="domain" description="HTH lysR-type" evidence="5">
    <location>
        <begin position="14"/>
        <end position="71"/>
    </location>
</feature>
<dbReference type="EMBL" id="CP157947">
    <property type="protein sequence ID" value="XBS69129.1"/>
    <property type="molecule type" value="Genomic_DNA"/>
</dbReference>
<dbReference type="Gene3D" id="3.40.190.10">
    <property type="entry name" value="Periplasmic binding protein-like II"/>
    <property type="match status" value="2"/>
</dbReference>
<dbReference type="Pfam" id="PF00126">
    <property type="entry name" value="HTH_1"/>
    <property type="match status" value="1"/>
</dbReference>
<dbReference type="InterPro" id="IPR000847">
    <property type="entry name" value="LysR_HTH_N"/>
</dbReference>